<protein>
    <recommendedName>
        <fullName evidence="3">FAD-binding FR-type domain-containing protein</fullName>
    </recommendedName>
</protein>
<keyword evidence="2" id="KW-0001">2Fe-2S</keyword>
<dbReference type="InterPro" id="IPR050415">
    <property type="entry name" value="MRET"/>
</dbReference>
<name>A0A512L631_9PROT</name>
<dbReference type="Gene3D" id="2.40.30.10">
    <property type="entry name" value="Translation factors"/>
    <property type="match status" value="1"/>
</dbReference>
<evidence type="ECO:0000313" key="5">
    <source>
        <dbReference type="Proteomes" id="UP000321337"/>
    </source>
</evidence>
<dbReference type="PROSITE" id="PS51384">
    <property type="entry name" value="FAD_FR"/>
    <property type="match status" value="1"/>
</dbReference>
<dbReference type="Pfam" id="PF00970">
    <property type="entry name" value="FAD_binding_6"/>
    <property type="match status" value="1"/>
</dbReference>
<dbReference type="InterPro" id="IPR039261">
    <property type="entry name" value="FNR_nucleotide-bd"/>
</dbReference>
<accession>A0A512L631</accession>
<gene>
    <name evidence="4" type="ORF">TPL01_10770</name>
</gene>
<dbReference type="Gene3D" id="3.40.50.80">
    <property type="entry name" value="Nucleotide-binding domain of ferredoxin-NADP reductase (FNR) module"/>
    <property type="match status" value="1"/>
</dbReference>
<dbReference type="GO" id="GO:0051537">
    <property type="term" value="F:2 iron, 2 sulfur cluster binding"/>
    <property type="evidence" value="ECO:0007669"/>
    <property type="project" value="UniProtKB-KW"/>
</dbReference>
<dbReference type="AlphaFoldDB" id="A0A512L631"/>
<sequence length="227" mass="25160">MIHLQIDLNQAMEFDAGQFVMIQVPGVAGFRGWSMVNYQRHAETLNFVVKKKPGGGISEWLFNNQCEGVEVELFGPLGRATFYPSLAKNILCIAGGSGIAGMMSILSRAAQDGYFTQYKGDVFFGVQTMKDAFFLHEFSQLRAQCGDKLNITIALSREDAPASALADYPQLAFDKGFVHEVAGRHMQDRYQNVRAYLAGPPPMVDAAVRILLQARLTTDNICYDKFS</sequence>
<dbReference type="SUPFAM" id="SSF52343">
    <property type="entry name" value="Ferredoxin reductase-like, C-terminal NADP-linked domain"/>
    <property type="match status" value="1"/>
</dbReference>
<dbReference type="PANTHER" id="PTHR47354:SF5">
    <property type="entry name" value="PROTEIN RFBI"/>
    <property type="match status" value="1"/>
</dbReference>
<dbReference type="InterPro" id="IPR008333">
    <property type="entry name" value="Cbr1-like_FAD-bd_dom"/>
</dbReference>
<evidence type="ECO:0000259" key="3">
    <source>
        <dbReference type="PROSITE" id="PS51384"/>
    </source>
</evidence>
<evidence type="ECO:0000313" key="4">
    <source>
        <dbReference type="EMBL" id="GEP29939.1"/>
    </source>
</evidence>
<dbReference type="PANTHER" id="PTHR47354">
    <property type="entry name" value="NADH OXIDOREDUCTASE HCR"/>
    <property type="match status" value="1"/>
</dbReference>
<keyword evidence="2" id="KW-0479">Metal-binding</keyword>
<comment type="cofactor">
    <cofactor evidence="1">
        <name>FAD</name>
        <dbReference type="ChEBI" id="CHEBI:57692"/>
    </cofactor>
</comment>
<dbReference type="SUPFAM" id="SSF63380">
    <property type="entry name" value="Riboflavin synthase domain-like"/>
    <property type="match status" value="1"/>
</dbReference>
<evidence type="ECO:0000256" key="1">
    <source>
        <dbReference type="ARBA" id="ARBA00001974"/>
    </source>
</evidence>
<dbReference type="Proteomes" id="UP000321337">
    <property type="component" value="Unassembled WGS sequence"/>
</dbReference>
<proteinExistence type="predicted"/>
<comment type="caution">
    <text evidence="4">The sequence shown here is derived from an EMBL/GenBank/DDBJ whole genome shotgun (WGS) entry which is preliminary data.</text>
</comment>
<organism evidence="4 5">
    <name type="scientific">Sulfuriferula plumbiphila</name>
    <dbReference type="NCBI Taxonomy" id="171865"/>
    <lineage>
        <taxon>Bacteria</taxon>
        <taxon>Pseudomonadati</taxon>
        <taxon>Pseudomonadota</taxon>
        <taxon>Betaproteobacteria</taxon>
        <taxon>Nitrosomonadales</taxon>
        <taxon>Sulfuricellaceae</taxon>
        <taxon>Sulfuriferula</taxon>
    </lineage>
</organism>
<evidence type="ECO:0000256" key="2">
    <source>
        <dbReference type="ARBA" id="ARBA00022714"/>
    </source>
</evidence>
<dbReference type="EMBL" id="BKAD01000009">
    <property type="protein sequence ID" value="GEP29939.1"/>
    <property type="molecule type" value="Genomic_DNA"/>
</dbReference>
<reference evidence="4 5" key="1">
    <citation type="submission" date="2019-07" db="EMBL/GenBank/DDBJ databases">
        <title>Whole genome shotgun sequence of Thiobacillus plumbophilus NBRC 107929.</title>
        <authorList>
            <person name="Hosoyama A."/>
            <person name="Uohara A."/>
            <person name="Ohji S."/>
            <person name="Ichikawa N."/>
        </authorList>
    </citation>
    <scope>NUCLEOTIDE SEQUENCE [LARGE SCALE GENOMIC DNA]</scope>
    <source>
        <strain evidence="4 5">NBRC 107929</strain>
    </source>
</reference>
<dbReference type="InterPro" id="IPR017938">
    <property type="entry name" value="Riboflavin_synthase-like_b-brl"/>
</dbReference>
<keyword evidence="2" id="KW-0408">Iron</keyword>
<dbReference type="Pfam" id="PF00175">
    <property type="entry name" value="NAD_binding_1"/>
    <property type="match status" value="1"/>
</dbReference>
<dbReference type="InterPro" id="IPR017927">
    <property type="entry name" value="FAD-bd_FR_type"/>
</dbReference>
<dbReference type="GO" id="GO:0016491">
    <property type="term" value="F:oxidoreductase activity"/>
    <property type="evidence" value="ECO:0007669"/>
    <property type="project" value="InterPro"/>
</dbReference>
<keyword evidence="5" id="KW-1185">Reference proteome</keyword>
<keyword evidence="2" id="KW-0411">Iron-sulfur</keyword>
<feature type="domain" description="FAD-binding FR-type" evidence="3">
    <location>
        <begin position="1"/>
        <end position="83"/>
    </location>
</feature>
<dbReference type="PRINTS" id="PR00410">
    <property type="entry name" value="PHEHYDRXLASE"/>
</dbReference>
<dbReference type="InterPro" id="IPR001433">
    <property type="entry name" value="OxRdtase_FAD/NAD-bd"/>
</dbReference>